<dbReference type="CTD" id="20201658"/>
<evidence type="ECO:0000256" key="2">
    <source>
        <dbReference type="ARBA" id="ARBA00023043"/>
    </source>
</evidence>
<dbReference type="STRING" id="6412.T1EYK8"/>
<protein>
    <submittedName>
        <fullName evidence="4 5">Uncharacterized protein</fullName>
    </submittedName>
</protein>
<dbReference type="InParanoid" id="T1EYK8"/>
<evidence type="ECO:0000256" key="1">
    <source>
        <dbReference type="ARBA" id="ARBA00022737"/>
    </source>
</evidence>
<dbReference type="OrthoDB" id="5855414at2759"/>
<dbReference type="EMBL" id="KB095812">
    <property type="protein sequence ID" value="ESO11782.1"/>
    <property type="molecule type" value="Genomic_DNA"/>
</dbReference>
<dbReference type="Proteomes" id="UP000015101">
    <property type="component" value="Unassembled WGS sequence"/>
</dbReference>
<evidence type="ECO:0000313" key="5">
    <source>
        <dbReference type="EnsemblMetazoa" id="HelroP166824"/>
    </source>
</evidence>
<evidence type="ECO:0000313" key="6">
    <source>
        <dbReference type="Proteomes" id="UP000015101"/>
    </source>
</evidence>
<dbReference type="AlphaFoldDB" id="T1EYK8"/>
<evidence type="ECO:0000313" key="4">
    <source>
        <dbReference type="EMBL" id="ESO11782.1"/>
    </source>
</evidence>
<dbReference type="Pfam" id="PF12796">
    <property type="entry name" value="Ank_2"/>
    <property type="match status" value="1"/>
</dbReference>
<dbReference type="PROSITE" id="PS50088">
    <property type="entry name" value="ANK_REPEAT"/>
    <property type="match status" value="1"/>
</dbReference>
<reference evidence="6" key="1">
    <citation type="submission" date="2012-12" db="EMBL/GenBank/DDBJ databases">
        <authorList>
            <person name="Hellsten U."/>
            <person name="Grimwood J."/>
            <person name="Chapman J.A."/>
            <person name="Shapiro H."/>
            <person name="Aerts A."/>
            <person name="Otillar R.P."/>
            <person name="Terry A.Y."/>
            <person name="Boore J.L."/>
            <person name="Simakov O."/>
            <person name="Marletaz F."/>
            <person name="Cho S.-J."/>
            <person name="Edsinger-Gonzales E."/>
            <person name="Havlak P."/>
            <person name="Kuo D.-H."/>
            <person name="Larsson T."/>
            <person name="Lv J."/>
            <person name="Arendt D."/>
            <person name="Savage R."/>
            <person name="Osoegawa K."/>
            <person name="de Jong P."/>
            <person name="Lindberg D.R."/>
            <person name="Seaver E.C."/>
            <person name="Weisblat D.A."/>
            <person name="Putnam N.H."/>
            <person name="Grigoriev I.V."/>
            <person name="Rokhsar D.S."/>
        </authorList>
    </citation>
    <scope>NUCLEOTIDE SEQUENCE</scope>
</reference>
<reference evidence="5" key="3">
    <citation type="submission" date="2015-06" db="UniProtKB">
        <authorList>
            <consortium name="EnsemblMetazoa"/>
        </authorList>
    </citation>
    <scope>IDENTIFICATION</scope>
</reference>
<dbReference type="HOGENOM" id="CLU_1476696_0_0_1"/>
<dbReference type="InterPro" id="IPR036770">
    <property type="entry name" value="Ankyrin_rpt-contain_sf"/>
</dbReference>
<dbReference type="eggNOG" id="KOG4177">
    <property type="taxonomic scope" value="Eukaryota"/>
</dbReference>
<keyword evidence="1" id="KW-0677">Repeat</keyword>
<sequence length="183" mass="20217">MPMSMSGHLGFTALYMAAQENHKAIVKLLLNKGADPLVCTNDGFQALDVAKQLGNHDVVSILTRHAFHPLQSTKYSSLLRSNSLSKVHAAAKRNDVLVINALCHDGFSINSQTKAYQTEGYNGSSDSKRDYCKDLSENLSTKDDKNAKSGNMEIQDVRVNCMTDSKGVIVLDPERKEKLWKNC</sequence>
<dbReference type="GeneID" id="20201658"/>
<dbReference type="InterPro" id="IPR002110">
    <property type="entry name" value="Ankyrin_rpt"/>
</dbReference>
<feature type="repeat" description="ANK" evidence="3">
    <location>
        <begin position="9"/>
        <end position="41"/>
    </location>
</feature>
<organism evidence="5 6">
    <name type="scientific">Helobdella robusta</name>
    <name type="common">Californian leech</name>
    <dbReference type="NCBI Taxonomy" id="6412"/>
    <lineage>
        <taxon>Eukaryota</taxon>
        <taxon>Metazoa</taxon>
        <taxon>Spiralia</taxon>
        <taxon>Lophotrochozoa</taxon>
        <taxon>Annelida</taxon>
        <taxon>Clitellata</taxon>
        <taxon>Hirudinea</taxon>
        <taxon>Rhynchobdellida</taxon>
        <taxon>Glossiphoniidae</taxon>
        <taxon>Helobdella</taxon>
    </lineage>
</organism>
<gene>
    <name evidence="5" type="primary">20201658</name>
    <name evidence="4" type="ORF">HELRODRAFT_166824</name>
</gene>
<evidence type="ECO:0000256" key="3">
    <source>
        <dbReference type="PROSITE-ProRule" id="PRU00023"/>
    </source>
</evidence>
<dbReference type="EnsemblMetazoa" id="HelroT166824">
    <property type="protein sequence ID" value="HelroP166824"/>
    <property type="gene ID" value="HelroG166824"/>
</dbReference>
<name>T1EYK8_HELRO</name>
<dbReference type="PANTHER" id="PTHR24198:SF165">
    <property type="entry name" value="ANKYRIN REPEAT-CONTAINING PROTEIN-RELATED"/>
    <property type="match status" value="1"/>
</dbReference>
<dbReference type="EMBL" id="AMQM01002574">
    <property type="status" value="NOT_ANNOTATED_CDS"/>
    <property type="molecule type" value="Genomic_DNA"/>
</dbReference>
<dbReference type="SMART" id="SM00248">
    <property type="entry name" value="ANK"/>
    <property type="match status" value="3"/>
</dbReference>
<reference evidence="4 6" key="2">
    <citation type="journal article" date="2013" name="Nature">
        <title>Insights into bilaterian evolution from three spiralian genomes.</title>
        <authorList>
            <person name="Simakov O."/>
            <person name="Marletaz F."/>
            <person name="Cho S.J."/>
            <person name="Edsinger-Gonzales E."/>
            <person name="Havlak P."/>
            <person name="Hellsten U."/>
            <person name="Kuo D.H."/>
            <person name="Larsson T."/>
            <person name="Lv J."/>
            <person name="Arendt D."/>
            <person name="Savage R."/>
            <person name="Osoegawa K."/>
            <person name="de Jong P."/>
            <person name="Grimwood J."/>
            <person name="Chapman J.A."/>
            <person name="Shapiro H."/>
            <person name="Aerts A."/>
            <person name="Otillar R.P."/>
            <person name="Terry A.Y."/>
            <person name="Boore J.L."/>
            <person name="Grigoriev I.V."/>
            <person name="Lindberg D.R."/>
            <person name="Seaver E.C."/>
            <person name="Weisblat D.A."/>
            <person name="Putnam N.H."/>
            <person name="Rokhsar D.S."/>
        </authorList>
    </citation>
    <scope>NUCLEOTIDE SEQUENCE</scope>
</reference>
<proteinExistence type="predicted"/>
<accession>T1EYK8</accession>
<dbReference type="Gene3D" id="1.25.40.20">
    <property type="entry name" value="Ankyrin repeat-containing domain"/>
    <property type="match status" value="1"/>
</dbReference>
<dbReference type="PROSITE" id="PS50297">
    <property type="entry name" value="ANK_REP_REGION"/>
    <property type="match status" value="1"/>
</dbReference>
<dbReference type="KEGG" id="hro:HELRODRAFT_166824"/>
<keyword evidence="6" id="KW-1185">Reference proteome</keyword>
<dbReference type="RefSeq" id="XP_009010270.1">
    <property type="nucleotide sequence ID" value="XM_009012022.1"/>
</dbReference>
<dbReference type="SUPFAM" id="SSF48403">
    <property type="entry name" value="Ankyrin repeat"/>
    <property type="match status" value="1"/>
</dbReference>
<keyword evidence="2 3" id="KW-0040">ANK repeat</keyword>
<dbReference type="PANTHER" id="PTHR24198">
    <property type="entry name" value="ANKYRIN REPEAT AND PROTEIN KINASE DOMAIN-CONTAINING PROTEIN"/>
    <property type="match status" value="1"/>
</dbReference>